<dbReference type="AlphaFoldDB" id="A0A2V1P4V0"/>
<feature type="transmembrane region" description="Helical" evidence="6">
    <location>
        <begin position="381"/>
        <end position="399"/>
    </location>
</feature>
<gene>
    <name evidence="7" type="ORF">DFK10_06680</name>
</gene>
<evidence type="ECO:0000313" key="8">
    <source>
        <dbReference type="Proteomes" id="UP000245293"/>
    </source>
</evidence>
<feature type="transmembrane region" description="Helical" evidence="6">
    <location>
        <begin position="21"/>
        <end position="40"/>
    </location>
</feature>
<feature type="transmembrane region" description="Helical" evidence="6">
    <location>
        <begin position="275"/>
        <end position="294"/>
    </location>
</feature>
<feature type="transmembrane region" description="Helical" evidence="6">
    <location>
        <begin position="346"/>
        <end position="369"/>
    </location>
</feature>
<dbReference type="InterPro" id="IPR050833">
    <property type="entry name" value="Poly_Biosynth_Transport"/>
</dbReference>
<protein>
    <recommendedName>
        <fullName evidence="9">Membrane protein involved in the export of O-antigen and teichoic acid</fullName>
    </recommendedName>
</protein>
<proteinExistence type="predicted"/>
<evidence type="ECO:0000256" key="3">
    <source>
        <dbReference type="ARBA" id="ARBA00022692"/>
    </source>
</evidence>
<feature type="transmembrane region" description="Helical" evidence="6">
    <location>
        <begin position="191"/>
        <end position="213"/>
    </location>
</feature>
<keyword evidence="4 6" id="KW-1133">Transmembrane helix</keyword>
<dbReference type="PANTHER" id="PTHR30250:SF11">
    <property type="entry name" value="O-ANTIGEN TRANSPORTER-RELATED"/>
    <property type="match status" value="1"/>
</dbReference>
<comment type="subcellular location">
    <subcellularLocation>
        <location evidence="1">Cell membrane</location>
        <topology evidence="1">Multi-pass membrane protein</topology>
    </subcellularLocation>
</comment>
<evidence type="ECO:0000256" key="4">
    <source>
        <dbReference type="ARBA" id="ARBA00022989"/>
    </source>
</evidence>
<dbReference type="GO" id="GO:0005886">
    <property type="term" value="C:plasma membrane"/>
    <property type="evidence" value="ECO:0007669"/>
    <property type="project" value="UniProtKB-SubCell"/>
</dbReference>
<feature type="transmembrane region" description="Helical" evidence="6">
    <location>
        <begin position="315"/>
        <end position="340"/>
    </location>
</feature>
<dbReference type="EMBL" id="QETF01000005">
    <property type="protein sequence ID" value="PWG17445.1"/>
    <property type="molecule type" value="Genomic_DNA"/>
</dbReference>
<comment type="caution">
    <text evidence="7">The sequence shown here is derived from an EMBL/GenBank/DDBJ whole genome shotgun (WGS) entry which is preliminary data.</text>
</comment>
<feature type="transmembrane region" description="Helical" evidence="6">
    <location>
        <begin position="405"/>
        <end position="425"/>
    </location>
</feature>
<evidence type="ECO:0000256" key="2">
    <source>
        <dbReference type="ARBA" id="ARBA00022475"/>
    </source>
</evidence>
<evidence type="ECO:0000256" key="1">
    <source>
        <dbReference type="ARBA" id="ARBA00004651"/>
    </source>
</evidence>
<feature type="transmembrane region" description="Helical" evidence="6">
    <location>
        <begin position="234"/>
        <end position="255"/>
    </location>
</feature>
<sequence length="447" mass="45189">MRPQMADAKAPGGGVLRASGLVGAARVATMFLGLVINMALARLLPLDTLGSFFLLASLVQVAALLAMAGTTHSAVPLVAQALGGGLDAGGVRPVLRGMGVYIGIVLLAVSVIGLAQFDRVAAFAGVDGAGLLLAVLVLLWLGARTCGQAIAHGLRAMGRVGLFGLFETFLYNLLLAMALLGLLVLGGSPGLIAVTELAAGAAVLAGLAALVPMRRETATLPERPGVSLAPVVRMSLPLWLLVAANAALVEAHLWISGLMGSPESAALFGAALRVARLVALPLLAVNLALGPVVARLWRQGDLAGLQALLGRSAAAVLAVSILLLAALVLGGPGLLILLFGEAFGPAWPALLILLAGQALNAATGSPLLVMTATEAQRPAMVVALVSGAVGLALSLSLAAQDPLRGVAFGAAVAVALQNLLALGYCRWWLGLRTQPTLVALRRQEASP</sequence>
<keyword evidence="5 6" id="KW-0472">Membrane</keyword>
<feature type="transmembrane region" description="Helical" evidence="6">
    <location>
        <begin position="94"/>
        <end position="115"/>
    </location>
</feature>
<evidence type="ECO:0008006" key="9">
    <source>
        <dbReference type="Google" id="ProtNLM"/>
    </source>
</evidence>
<accession>A0A2V1P4V0</accession>
<evidence type="ECO:0000256" key="5">
    <source>
        <dbReference type="ARBA" id="ARBA00023136"/>
    </source>
</evidence>
<dbReference type="Proteomes" id="UP000245293">
    <property type="component" value="Unassembled WGS sequence"/>
</dbReference>
<evidence type="ECO:0000256" key="6">
    <source>
        <dbReference type="SAM" id="Phobius"/>
    </source>
</evidence>
<keyword evidence="8" id="KW-1185">Reference proteome</keyword>
<evidence type="ECO:0000313" key="7">
    <source>
        <dbReference type="EMBL" id="PWG17445.1"/>
    </source>
</evidence>
<feature type="transmembrane region" description="Helical" evidence="6">
    <location>
        <begin position="162"/>
        <end position="185"/>
    </location>
</feature>
<keyword evidence="3 6" id="KW-0812">Transmembrane</keyword>
<feature type="transmembrane region" description="Helical" evidence="6">
    <location>
        <begin position="52"/>
        <end position="82"/>
    </location>
</feature>
<feature type="transmembrane region" description="Helical" evidence="6">
    <location>
        <begin position="121"/>
        <end position="141"/>
    </location>
</feature>
<keyword evidence="2" id="KW-1003">Cell membrane</keyword>
<organism evidence="7 8">
    <name type="scientific">Salibaculum griseiflavum</name>
    <dbReference type="NCBI Taxonomy" id="1914409"/>
    <lineage>
        <taxon>Bacteria</taxon>
        <taxon>Pseudomonadati</taxon>
        <taxon>Pseudomonadota</taxon>
        <taxon>Alphaproteobacteria</taxon>
        <taxon>Rhodobacterales</taxon>
        <taxon>Roseobacteraceae</taxon>
        <taxon>Salibaculum</taxon>
    </lineage>
</organism>
<name>A0A2V1P4V0_9RHOB</name>
<dbReference type="PANTHER" id="PTHR30250">
    <property type="entry name" value="PST FAMILY PREDICTED COLANIC ACID TRANSPORTER"/>
    <property type="match status" value="1"/>
</dbReference>
<reference evidence="8" key="1">
    <citation type="submission" date="2018-05" db="EMBL/GenBank/DDBJ databases">
        <authorList>
            <person name="Du Z."/>
            <person name="Wang X."/>
        </authorList>
    </citation>
    <scope>NUCLEOTIDE SEQUENCE [LARGE SCALE GENOMIC DNA]</scope>
    <source>
        <strain evidence="8">WDS4C29</strain>
    </source>
</reference>